<reference evidence="4 5" key="1">
    <citation type="submission" date="2024-03" db="EMBL/GenBank/DDBJ databases">
        <title>The Acrasis kona genome and developmental transcriptomes reveal deep origins of eukaryotic multicellular pathways.</title>
        <authorList>
            <person name="Sheikh S."/>
            <person name="Fu C.-J."/>
            <person name="Brown M.W."/>
            <person name="Baldauf S.L."/>
        </authorList>
    </citation>
    <scope>NUCLEOTIDE SEQUENCE [LARGE SCALE GENOMIC DNA]</scope>
    <source>
        <strain evidence="4 5">ATCC MYA-3509</strain>
    </source>
</reference>
<dbReference type="Proteomes" id="UP001431209">
    <property type="component" value="Unassembled WGS sequence"/>
</dbReference>
<dbReference type="GO" id="GO:0070876">
    <property type="term" value="C:SOSS complex"/>
    <property type="evidence" value="ECO:0007669"/>
    <property type="project" value="TreeGrafter"/>
</dbReference>
<dbReference type="FunFam" id="2.40.50.140:FF:000072">
    <property type="entry name" value="SOSS complex subunit B2"/>
    <property type="match status" value="1"/>
</dbReference>
<keyword evidence="5" id="KW-1185">Reference proteome</keyword>
<dbReference type="SUPFAM" id="SSF50249">
    <property type="entry name" value="Nucleic acid-binding proteins"/>
    <property type="match status" value="1"/>
</dbReference>
<sequence length="125" mass="13968">MKPQLNDVNTFFIVLEKLAPVKTKEHMINNFLVADESAAINLTVWDEKADGISSGDILKLSGGHVGIWKTNLSLYTGKKGTLERVGEFNMIFNEAKNMSLAEYEEDPPGSKRYVPRPRSSVPHHP</sequence>
<evidence type="ECO:0000313" key="4">
    <source>
        <dbReference type="EMBL" id="KAL0486311.1"/>
    </source>
</evidence>
<dbReference type="CDD" id="cd04491">
    <property type="entry name" value="SoSSB_OBF"/>
    <property type="match status" value="1"/>
</dbReference>
<evidence type="ECO:0000256" key="1">
    <source>
        <dbReference type="ARBA" id="ARBA00023125"/>
    </source>
</evidence>
<dbReference type="Pfam" id="PF21473">
    <property type="entry name" value="OB_Ssb-like"/>
    <property type="match status" value="1"/>
</dbReference>
<dbReference type="GO" id="GO:0000724">
    <property type="term" value="P:double-strand break repair via homologous recombination"/>
    <property type="evidence" value="ECO:0007669"/>
    <property type="project" value="TreeGrafter"/>
</dbReference>
<feature type="domain" description="Single-stranded DNA binding protein Ssb-like OB fold" evidence="3">
    <location>
        <begin position="22"/>
        <end position="83"/>
    </location>
</feature>
<dbReference type="InterPro" id="IPR012340">
    <property type="entry name" value="NA-bd_OB-fold"/>
</dbReference>
<keyword evidence="1" id="KW-0238">DNA-binding</keyword>
<dbReference type="PANTHER" id="PTHR13356:SF0">
    <property type="entry name" value="SOSS COMPLEX SUBUNIT B HOMOLOG"/>
    <property type="match status" value="1"/>
</dbReference>
<accession>A0AAW2Z8Z9</accession>
<dbReference type="PANTHER" id="PTHR13356">
    <property type="entry name" value="OB FOLD NUCLEIC ACID BINDING PROTEIN-RELATED"/>
    <property type="match status" value="1"/>
</dbReference>
<proteinExistence type="predicted"/>
<dbReference type="Gene3D" id="2.40.50.140">
    <property type="entry name" value="Nucleic acid-binding proteins"/>
    <property type="match status" value="1"/>
</dbReference>
<evidence type="ECO:0000256" key="2">
    <source>
        <dbReference type="SAM" id="MobiDB-lite"/>
    </source>
</evidence>
<dbReference type="InterPro" id="IPR048970">
    <property type="entry name" value="OB_Ssb-like"/>
</dbReference>
<organism evidence="4 5">
    <name type="scientific">Acrasis kona</name>
    <dbReference type="NCBI Taxonomy" id="1008807"/>
    <lineage>
        <taxon>Eukaryota</taxon>
        <taxon>Discoba</taxon>
        <taxon>Heterolobosea</taxon>
        <taxon>Tetramitia</taxon>
        <taxon>Eutetramitia</taxon>
        <taxon>Acrasidae</taxon>
        <taxon>Acrasis</taxon>
    </lineage>
</organism>
<comment type="caution">
    <text evidence="4">The sequence shown here is derived from an EMBL/GenBank/DDBJ whole genome shotgun (WGS) entry which is preliminary data.</text>
</comment>
<dbReference type="GO" id="GO:0003677">
    <property type="term" value="F:DNA binding"/>
    <property type="evidence" value="ECO:0007669"/>
    <property type="project" value="UniProtKB-KW"/>
</dbReference>
<dbReference type="InterPro" id="IPR051231">
    <property type="entry name" value="SOSS-B"/>
</dbReference>
<dbReference type="GO" id="GO:0005694">
    <property type="term" value="C:chromosome"/>
    <property type="evidence" value="ECO:0007669"/>
    <property type="project" value="UniProtKB-ARBA"/>
</dbReference>
<feature type="region of interest" description="Disordered" evidence="2">
    <location>
        <begin position="102"/>
        <end position="125"/>
    </location>
</feature>
<dbReference type="EMBL" id="JAOPGA020001215">
    <property type="protein sequence ID" value="KAL0486311.1"/>
    <property type="molecule type" value="Genomic_DNA"/>
</dbReference>
<protein>
    <submittedName>
        <fullName evidence="4">SOSS complex subunit B</fullName>
    </submittedName>
</protein>
<dbReference type="GO" id="GO:0044818">
    <property type="term" value="P:mitotic G2/M transition checkpoint"/>
    <property type="evidence" value="ECO:0007669"/>
    <property type="project" value="TreeGrafter"/>
</dbReference>
<dbReference type="AlphaFoldDB" id="A0AAW2Z8Z9"/>
<name>A0AAW2Z8Z9_9EUKA</name>
<evidence type="ECO:0000259" key="3">
    <source>
        <dbReference type="Pfam" id="PF21473"/>
    </source>
</evidence>
<evidence type="ECO:0000313" key="5">
    <source>
        <dbReference type="Proteomes" id="UP001431209"/>
    </source>
</evidence>
<gene>
    <name evidence="4" type="ORF">AKO1_001948</name>
</gene>
<dbReference type="GO" id="GO:0010212">
    <property type="term" value="P:response to ionizing radiation"/>
    <property type="evidence" value="ECO:0007669"/>
    <property type="project" value="TreeGrafter"/>
</dbReference>